<dbReference type="PROSITE" id="PS50921">
    <property type="entry name" value="ANTAR"/>
    <property type="match status" value="1"/>
</dbReference>
<organism evidence="3 4">
    <name type="scientific">Nocardioides scoriae</name>
    <dbReference type="NCBI Taxonomy" id="642780"/>
    <lineage>
        <taxon>Bacteria</taxon>
        <taxon>Bacillati</taxon>
        <taxon>Actinomycetota</taxon>
        <taxon>Actinomycetes</taxon>
        <taxon>Propionibacteriales</taxon>
        <taxon>Nocardioidaceae</taxon>
        <taxon>Nocardioides</taxon>
    </lineage>
</organism>
<evidence type="ECO:0000313" key="4">
    <source>
        <dbReference type="Proteomes" id="UP000198859"/>
    </source>
</evidence>
<evidence type="ECO:0000259" key="2">
    <source>
        <dbReference type="PROSITE" id="PS50921"/>
    </source>
</evidence>
<dbReference type="SMART" id="SM01012">
    <property type="entry name" value="ANTAR"/>
    <property type="match status" value="1"/>
</dbReference>
<dbReference type="AlphaFoldDB" id="A0A1H1UYZ6"/>
<proteinExistence type="predicted"/>
<dbReference type="InterPro" id="IPR036388">
    <property type="entry name" value="WH-like_DNA-bd_sf"/>
</dbReference>
<dbReference type="Gene3D" id="1.10.10.10">
    <property type="entry name" value="Winged helix-like DNA-binding domain superfamily/Winged helix DNA-binding domain"/>
    <property type="match status" value="1"/>
</dbReference>
<dbReference type="RefSeq" id="WP_091730497.1">
    <property type="nucleotide sequence ID" value="NZ_LT629757.1"/>
</dbReference>
<evidence type="ECO:0000256" key="1">
    <source>
        <dbReference type="SAM" id="MobiDB-lite"/>
    </source>
</evidence>
<keyword evidence="4" id="KW-1185">Reference proteome</keyword>
<feature type="region of interest" description="Disordered" evidence="1">
    <location>
        <begin position="104"/>
        <end position="126"/>
    </location>
</feature>
<evidence type="ECO:0000313" key="3">
    <source>
        <dbReference type="EMBL" id="SDS77742.1"/>
    </source>
</evidence>
<dbReference type="GO" id="GO:0003723">
    <property type="term" value="F:RNA binding"/>
    <property type="evidence" value="ECO:0007669"/>
    <property type="project" value="InterPro"/>
</dbReference>
<accession>A0A1H1UYZ6</accession>
<sequence length="126" mass="13215">MHEQYAGWVERELSRIARALEREAARAETVDEGSAATVLAAALGRARREVALLEATVADLPDVEAAVGALVDRYDLDVAAAFSTIASASANFGQGLGEVSRRVLESSRSASVTCGRGPGRDDGPEE</sequence>
<dbReference type="EMBL" id="LT629757">
    <property type="protein sequence ID" value="SDS77742.1"/>
    <property type="molecule type" value="Genomic_DNA"/>
</dbReference>
<dbReference type="Proteomes" id="UP000198859">
    <property type="component" value="Chromosome I"/>
</dbReference>
<gene>
    <name evidence="3" type="ORF">SAMN04488570_2672</name>
</gene>
<protein>
    <submittedName>
        <fullName evidence="3">ANTAR domain-containing protein</fullName>
    </submittedName>
</protein>
<dbReference type="InterPro" id="IPR005561">
    <property type="entry name" value="ANTAR"/>
</dbReference>
<feature type="domain" description="ANTAR" evidence="2">
    <location>
        <begin position="43"/>
        <end position="104"/>
    </location>
</feature>
<name>A0A1H1UYZ6_9ACTN</name>
<reference evidence="4" key="1">
    <citation type="submission" date="2016-10" db="EMBL/GenBank/DDBJ databases">
        <authorList>
            <person name="Varghese N."/>
            <person name="Submissions S."/>
        </authorList>
    </citation>
    <scope>NUCLEOTIDE SEQUENCE [LARGE SCALE GENOMIC DNA]</scope>
    <source>
        <strain evidence="4">DSM 22127</strain>
    </source>
</reference>